<reference evidence="5 7" key="5">
    <citation type="journal article" date="2017" name="BMC Genomics">
        <title>Prophages and adaptation of Staphylococcus aureus ST398 to the human clinic.</title>
        <authorList>
            <consortium name="Regional Infection Control Group of the Centre Region"/>
            <person name="Diene S.M."/>
            <person name="Corvaglia A.R."/>
            <person name="Francois P."/>
            <person name="van der Mee-Marquet N."/>
        </authorList>
    </citation>
    <scope>NUCLEOTIDE SEQUENCE [LARGE SCALE GENOMIC DNA]</scope>
    <source>
        <strain evidence="5 7">SA13-246</strain>
    </source>
</reference>
<reference evidence="4" key="3">
    <citation type="submission" date="2015-06" db="EMBL/GenBank/DDBJ databases">
        <authorList>
            <person name="Diene S.M."/>
            <person name="Von Dach E."/>
            <person name="Fankhauser C."/>
            <person name="Schrenzel J."/>
            <person name="Harbarth S."/>
            <person name="Francois P."/>
        </authorList>
    </citation>
    <scope>NUCLEOTIDE SEQUENCE</scope>
    <source>
        <strain evidence="4">MRSA_S26</strain>
    </source>
</reference>
<dbReference type="Proteomes" id="UP000052129">
    <property type="component" value="Unassembled WGS sequence"/>
</dbReference>
<dbReference type="Proteomes" id="UP000197894">
    <property type="component" value="Unassembled WGS sequence"/>
</dbReference>
<evidence type="ECO:0000313" key="6">
    <source>
        <dbReference type="Proteomes" id="UP000039437"/>
    </source>
</evidence>
<dbReference type="AlphaFoldDB" id="A0A090N1I3"/>
<organism evidence="1 6">
    <name type="scientific">Staphylococcus aureus</name>
    <dbReference type="NCBI Taxonomy" id="1280"/>
    <lineage>
        <taxon>Bacteria</taxon>
        <taxon>Bacillati</taxon>
        <taxon>Bacillota</taxon>
        <taxon>Bacilli</taxon>
        <taxon>Bacillales</taxon>
        <taxon>Staphylococcaceae</taxon>
        <taxon>Staphylococcus</taxon>
    </lineage>
</organism>
<evidence type="ECO:0000313" key="5">
    <source>
        <dbReference type="EMBL" id="OWT15773.1"/>
    </source>
</evidence>
<evidence type="ECO:0000313" key="4">
    <source>
        <dbReference type="EMBL" id="KSA78909.1"/>
    </source>
</evidence>
<dbReference type="Proteomes" id="UP000039437">
    <property type="component" value="Unassembled WGS sequence"/>
</dbReference>
<evidence type="ECO:0000313" key="1">
    <source>
        <dbReference type="EMBL" id="CRI14575.1"/>
    </source>
</evidence>
<dbReference type="PATRIC" id="fig|1280.3363.peg.676"/>
<accession>A0A090N1I3</accession>
<name>A0A090N1I3_STAAU</name>
<proteinExistence type="predicted"/>
<accession>A0A1E8X5D0</accession>
<dbReference type="EMBL" id="LNJK01000004">
    <property type="protein sequence ID" value="OWT15773.1"/>
    <property type="molecule type" value="Genomic_DNA"/>
</dbReference>
<sequence length="51" mass="6049">MVNKINKFNQYVARFIPYIATKIPIKKNIAPMIKQKSDAELLKNEVFRVRK</sequence>
<dbReference type="EMBL" id="CVOQ01000026">
    <property type="protein sequence ID" value="CRI14575.1"/>
    <property type="molecule type" value="Genomic_DNA"/>
</dbReference>
<reference evidence="2" key="1">
    <citation type="journal article" date="2015" name="J. Infect. Dis.">
        <title>Parallel Epidemics of Community-Associated Methicillin-Resistant Staphylococcus aureus USA300 Infection in North and South America.</title>
        <authorList>
            <person name="Planet P.J."/>
            <person name="Diaz L."/>
            <person name="Kolokotronis S.O."/>
            <person name="Narechania A."/>
            <person name="Reyes J."/>
            <person name="Xing G."/>
            <person name="Rincon S."/>
            <person name="Smith H."/>
            <person name="Panesso D."/>
            <person name="Ryan C."/>
            <person name="Smith D.P."/>
            <person name="Guzman M."/>
            <person name="Zurita J."/>
            <person name="Sebra R."/>
            <person name="Deikus G."/>
            <person name="Nolan R.L."/>
            <person name="Tenover F.C."/>
            <person name="Weinstock G.M."/>
            <person name="Robinson D.A."/>
            <person name="Arias C.A."/>
        </authorList>
    </citation>
    <scope>NUCLEOTIDE SEQUENCE</scope>
    <source>
        <strain evidence="2">CA15</strain>
        <strain evidence="3">M121</strain>
    </source>
</reference>
<protein>
    <submittedName>
        <fullName evidence="1">Uncharacterized protein</fullName>
    </submittedName>
</protein>
<evidence type="ECO:0000313" key="2">
    <source>
        <dbReference type="EMBL" id="KMR35245.1"/>
    </source>
</evidence>
<reference evidence="1 6" key="2">
    <citation type="submission" date="2015-04" db="EMBL/GenBank/DDBJ databases">
        <authorList>
            <person name="Syromyatnikov M.Y."/>
            <person name="Popov V.N."/>
        </authorList>
    </citation>
    <scope>NUCLEOTIDE SEQUENCE [LARGE SCALE GENOMIC DNA]</scope>
    <source>
        <strain evidence="1 6">AH1</strain>
    </source>
</reference>
<evidence type="ECO:0000313" key="3">
    <source>
        <dbReference type="EMBL" id="KMR56512.1"/>
    </source>
</evidence>
<reference evidence="4" key="4">
    <citation type="journal article" date="2016" name="J. Infect. Dis.">
        <title>Comparative Genomics of Community-Associated Methicillin-Resistant Staphylococcus aureus Shows the Emergence of Clone ST8-USA300 in Geneva, Switzerland.</title>
        <authorList>
            <person name="Von Dach E."/>
            <person name="Diene S.M."/>
            <person name="Fankhauser C."/>
            <person name="Schrenzel J."/>
            <person name="Harbarth S."/>
            <person name="Francois P."/>
        </authorList>
    </citation>
    <scope>NUCLEOTIDE SEQUENCE</scope>
    <source>
        <strain evidence="4">MRSA_S26</strain>
    </source>
</reference>
<dbReference type="EMBL" id="LALQ01000046">
    <property type="protein sequence ID" value="KMR56512.1"/>
    <property type="molecule type" value="Genomic_DNA"/>
</dbReference>
<dbReference type="EMBL" id="LFVP01000010">
    <property type="protein sequence ID" value="KSA78909.1"/>
    <property type="molecule type" value="Genomic_DNA"/>
</dbReference>
<dbReference type="KEGG" id="sams:NI36_09665"/>
<evidence type="ECO:0000313" key="7">
    <source>
        <dbReference type="Proteomes" id="UP000197894"/>
    </source>
</evidence>
<gene>
    <name evidence="4" type="ORF">ACR79_12580</name>
    <name evidence="5" type="ORF">AS572_08000</name>
    <name evidence="1" type="ORF">BN1321_320033</name>
    <name evidence="3" type="ORF">EP54_10450</name>
    <name evidence="2" type="ORF">EQ90_13930</name>
</gene>
<dbReference type="EMBL" id="LALJ01000050">
    <property type="protein sequence ID" value="KMR35245.1"/>
    <property type="molecule type" value="Genomic_DNA"/>
</dbReference>